<proteinExistence type="predicted"/>
<reference evidence="3" key="2">
    <citation type="submission" date="2010-05" db="EMBL/GenBank/DDBJ databases">
        <authorList>
            <person name="Almeida L.G."/>
            <person name="Nicolas M.F."/>
            <person name="Souza R.C."/>
            <person name="Vasconcelos A.T.R."/>
        </authorList>
    </citation>
    <scope>NUCLEOTIDE SEQUENCE</scope>
</reference>
<keyword evidence="2" id="KW-0732">Signal</keyword>
<gene>
    <name evidence="3" type="ORF">AND_007152</name>
</gene>
<dbReference type="EnsemblMetazoa" id="ADAC007152-RA">
    <property type="protein sequence ID" value="ADAC007152-PA"/>
    <property type="gene ID" value="ADAC007152"/>
</dbReference>
<sequence length="113" mass="12212">MLQVLLLLLLLLQLRKACLPSLTHNTVIVSIIIIVVERSKTIVTLSSERGMAEGKEKRAVRGVVKSFSHFAPQKNSGAPKARRFVAPLAAATTATHAFVFVVVVVVGVEIRAL</sequence>
<dbReference type="Proteomes" id="UP000000673">
    <property type="component" value="Unassembled WGS sequence"/>
</dbReference>
<keyword evidence="1" id="KW-1133">Transmembrane helix</keyword>
<name>W5JE67_ANODA</name>
<evidence type="ECO:0008006" key="6">
    <source>
        <dbReference type="Google" id="ProtNLM"/>
    </source>
</evidence>
<dbReference type="EMBL" id="ADMH02001746">
    <property type="protein sequence ID" value="ETN61195.1"/>
    <property type="molecule type" value="Genomic_DNA"/>
</dbReference>
<evidence type="ECO:0000256" key="2">
    <source>
        <dbReference type="SAM" id="SignalP"/>
    </source>
</evidence>
<dbReference type="AlphaFoldDB" id="W5JE67"/>
<keyword evidence="5" id="KW-1185">Reference proteome</keyword>
<evidence type="ECO:0000313" key="3">
    <source>
        <dbReference type="EMBL" id="ETN61195.1"/>
    </source>
</evidence>
<evidence type="ECO:0000313" key="4">
    <source>
        <dbReference type="EnsemblMetazoa" id="ADAC007152-PA"/>
    </source>
</evidence>
<keyword evidence="1" id="KW-0472">Membrane</keyword>
<accession>W5JE67</accession>
<protein>
    <recommendedName>
        <fullName evidence="6">Secreted protein</fullName>
    </recommendedName>
</protein>
<feature type="signal peptide" evidence="2">
    <location>
        <begin position="1"/>
        <end position="17"/>
    </location>
</feature>
<dbReference type="VEuPathDB" id="VectorBase:ADAC007152"/>
<feature type="chain" id="PRO_5010155269" description="Secreted protein" evidence="2">
    <location>
        <begin position="18"/>
        <end position="113"/>
    </location>
</feature>
<feature type="transmembrane region" description="Helical" evidence="1">
    <location>
        <begin position="84"/>
        <end position="108"/>
    </location>
</feature>
<keyword evidence="1" id="KW-0812">Transmembrane</keyword>
<evidence type="ECO:0000313" key="5">
    <source>
        <dbReference type="Proteomes" id="UP000000673"/>
    </source>
</evidence>
<reference evidence="4" key="4">
    <citation type="submission" date="2015-06" db="UniProtKB">
        <authorList>
            <consortium name="EnsemblMetazoa"/>
        </authorList>
    </citation>
    <scope>IDENTIFICATION</scope>
</reference>
<organism evidence="3">
    <name type="scientific">Anopheles darlingi</name>
    <name type="common">Mosquito</name>
    <dbReference type="NCBI Taxonomy" id="43151"/>
    <lineage>
        <taxon>Eukaryota</taxon>
        <taxon>Metazoa</taxon>
        <taxon>Ecdysozoa</taxon>
        <taxon>Arthropoda</taxon>
        <taxon>Hexapoda</taxon>
        <taxon>Insecta</taxon>
        <taxon>Pterygota</taxon>
        <taxon>Neoptera</taxon>
        <taxon>Endopterygota</taxon>
        <taxon>Diptera</taxon>
        <taxon>Nematocera</taxon>
        <taxon>Culicoidea</taxon>
        <taxon>Culicidae</taxon>
        <taxon>Anophelinae</taxon>
        <taxon>Anopheles</taxon>
    </lineage>
</organism>
<reference evidence="3" key="3">
    <citation type="journal article" date="2013" name="Nucleic Acids Res.">
        <title>The genome of Anopheles darlingi, the main neotropical malaria vector.</title>
        <authorList>
            <person name="Marinotti O."/>
            <person name="Cerqueira G.C."/>
            <person name="de Almeida L.G."/>
            <person name="Ferro M.I."/>
            <person name="Loreto E.L."/>
            <person name="Zaha A."/>
            <person name="Teixeira S.M."/>
            <person name="Wespiser A.R."/>
            <person name="Almeida E Silva A."/>
            <person name="Schlindwein A.D."/>
            <person name="Pacheco A.C."/>
            <person name="Silva A.L."/>
            <person name="Graveley B.R."/>
            <person name="Walenz B.P."/>
            <person name="Lima Bde A."/>
            <person name="Ribeiro C.A."/>
            <person name="Nunes-Silva C.G."/>
            <person name="de Carvalho C.R."/>
            <person name="Soares C.M."/>
            <person name="de Menezes C.B."/>
            <person name="Matiolli C."/>
            <person name="Caffrey D."/>
            <person name="Araujo D.A."/>
            <person name="de Oliveira D.M."/>
            <person name="Golenbock D."/>
            <person name="Grisard E.C."/>
            <person name="Fantinatti-Garboggini F."/>
            <person name="de Carvalho F.M."/>
            <person name="Barcellos F.G."/>
            <person name="Prosdocimi F."/>
            <person name="May G."/>
            <person name="Azevedo Junior G.M."/>
            <person name="Guimaraes G.M."/>
            <person name="Goldman G.H."/>
            <person name="Padilha I.Q."/>
            <person name="Batista Jda S."/>
            <person name="Ferro J.A."/>
            <person name="Ribeiro J.M."/>
            <person name="Fietto J.L."/>
            <person name="Dabbas K.M."/>
            <person name="Cerdeira L."/>
            <person name="Agnez-Lima L.F."/>
            <person name="Brocchi M."/>
            <person name="de Carvalho M.O."/>
            <person name="Teixeira Mde M."/>
            <person name="Diniz Maia Mde M."/>
            <person name="Goldman M.H."/>
            <person name="Cruz Schneider M.P."/>
            <person name="Felipe M.S."/>
            <person name="Hungria M."/>
            <person name="Nicolas M.F."/>
            <person name="Pereira M."/>
            <person name="Montes M.A."/>
            <person name="Cantao M.E."/>
            <person name="Vincentz M."/>
            <person name="Rafael M.S."/>
            <person name="Silverman N."/>
            <person name="Stoco P.H."/>
            <person name="Souza R.C."/>
            <person name="Vicentini R."/>
            <person name="Gazzinelli R.T."/>
            <person name="Neves Rde O."/>
            <person name="Silva R."/>
            <person name="Astolfi-Filho S."/>
            <person name="Maciel T.E."/>
            <person name="Urmenyi T.P."/>
            <person name="Tadei W.P."/>
            <person name="Camargo E.P."/>
            <person name="de Vasconcelos A.T."/>
        </authorList>
    </citation>
    <scope>NUCLEOTIDE SEQUENCE</scope>
</reference>
<evidence type="ECO:0000256" key="1">
    <source>
        <dbReference type="SAM" id="Phobius"/>
    </source>
</evidence>
<dbReference type="HOGENOM" id="CLU_2135586_0_0_1"/>
<reference evidence="3 5" key="1">
    <citation type="journal article" date="2010" name="BMC Genomics">
        <title>Combination of measures distinguishes pre-miRNAs from other stem-loops in the genome of the newly sequenced Anopheles darlingi.</title>
        <authorList>
            <person name="Mendes N.D."/>
            <person name="Freitas A.T."/>
            <person name="Vasconcelos A.T."/>
            <person name="Sagot M.F."/>
        </authorList>
    </citation>
    <scope>NUCLEOTIDE SEQUENCE</scope>
</reference>